<dbReference type="NCBIfam" id="TIGR04183">
    <property type="entry name" value="Por_Secre_tail"/>
    <property type="match status" value="1"/>
</dbReference>
<evidence type="ECO:0000313" key="5">
    <source>
        <dbReference type="EMBL" id="MFC6996643.1"/>
    </source>
</evidence>
<dbReference type="Pfam" id="PF01522">
    <property type="entry name" value="Polysacc_deac_1"/>
    <property type="match status" value="1"/>
</dbReference>
<dbReference type="PANTHER" id="PTHR34216">
    <property type="match status" value="1"/>
</dbReference>
<protein>
    <submittedName>
        <fullName evidence="5">Polysaccharide deacetylase family protein</fullName>
    </submittedName>
</protein>
<dbReference type="CDD" id="cd10967">
    <property type="entry name" value="CE4_GLA_like_6s"/>
    <property type="match status" value="1"/>
</dbReference>
<evidence type="ECO:0000256" key="1">
    <source>
        <dbReference type="ARBA" id="ARBA00004613"/>
    </source>
</evidence>
<sequence length="434" mass="46383">MKLIFSAFTGKAIRRPAFILGLAAVSCLLPGNATAQIAPGYEVATWQGFKAAAVSYTFDDNTSKQLTVAVPLFDQYQFKTTLFTVTNWGPNWAALRAAAQNGHEIASHTVSHSSLNTLNVSNQDTELRQSQATIKSNIAGAQVLTVAYPNCNIGDVPTIQKYYIAGRVCSGQIVPRTPSNFYQISSLIAGSQGAVKTAADFNAQVNSAKNSNGWAVFLMHGIDNDGGYSPLASAVLADHLAYVNTHRADYWVATFANVVKYIKQRNAVAISESTITADSLQVTLQDNLDDQVYNMPVTVRRQLPNGWQGASVYVNRQLVASAVSTVNNTQYITFEAVPTGGEVHIANKKAVVAGVRSLKDIPGLSFSPNPFSGSLHLTAPGAFQYSLFSLSGQLLENGEATDSATVGAKLAAGTYLLKVQHKKTTGIGRVVKVD</sequence>
<dbReference type="Proteomes" id="UP001596405">
    <property type="component" value="Unassembled WGS sequence"/>
</dbReference>
<accession>A0ABW2DHW5</accession>
<dbReference type="SUPFAM" id="SSF88713">
    <property type="entry name" value="Glycoside hydrolase/deacetylase"/>
    <property type="match status" value="1"/>
</dbReference>
<evidence type="ECO:0000259" key="4">
    <source>
        <dbReference type="PROSITE" id="PS51677"/>
    </source>
</evidence>
<dbReference type="InterPro" id="IPR026444">
    <property type="entry name" value="Secre_tail"/>
</dbReference>
<evidence type="ECO:0000256" key="3">
    <source>
        <dbReference type="SAM" id="SignalP"/>
    </source>
</evidence>
<dbReference type="PROSITE" id="PS51677">
    <property type="entry name" value="NODB"/>
    <property type="match status" value="1"/>
</dbReference>
<gene>
    <name evidence="5" type="ORF">ACFQHR_03350</name>
</gene>
<comment type="subcellular location">
    <subcellularLocation>
        <location evidence="1">Secreted</location>
    </subcellularLocation>
</comment>
<dbReference type="InterPro" id="IPR002509">
    <property type="entry name" value="NODB_dom"/>
</dbReference>
<dbReference type="EMBL" id="JBHSYQ010000003">
    <property type="protein sequence ID" value="MFC6996643.1"/>
    <property type="molecule type" value="Genomic_DNA"/>
</dbReference>
<feature type="domain" description="NodB homology" evidence="4">
    <location>
        <begin position="52"/>
        <end position="253"/>
    </location>
</feature>
<organism evidence="5 6">
    <name type="scientific">Rufibacter roseus</name>
    <dbReference type="NCBI Taxonomy" id="1567108"/>
    <lineage>
        <taxon>Bacteria</taxon>
        <taxon>Pseudomonadati</taxon>
        <taxon>Bacteroidota</taxon>
        <taxon>Cytophagia</taxon>
        <taxon>Cytophagales</taxon>
        <taxon>Hymenobacteraceae</taxon>
        <taxon>Rufibacter</taxon>
    </lineage>
</organism>
<dbReference type="PROSITE" id="PS51257">
    <property type="entry name" value="PROKAR_LIPOPROTEIN"/>
    <property type="match status" value="1"/>
</dbReference>
<feature type="chain" id="PRO_5045693111" evidence="3">
    <location>
        <begin position="36"/>
        <end position="434"/>
    </location>
</feature>
<dbReference type="InterPro" id="IPR051398">
    <property type="entry name" value="Polysacch_Deacetylase"/>
</dbReference>
<reference evidence="6" key="1">
    <citation type="journal article" date="2019" name="Int. J. Syst. Evol. Microbiol.">
        <title>The Global Catalogue of Microorganisms (GCM) 10K type strain sequencing project: providing services to taxonomists for standard genome sequencing and annotation.</title>
        <authorList>
            <consortium name="The Broad Institute Genomics Platform"/>
            <consortium name="The Broad Institute Genome Sequencing Center for Infectious Disease"/>
            <person name="Wu L."/>
            <person name="Ma J."/>
        </authorList>
    </citation>
    <scope>NUCLEOTIDE SEQUENCE [LARGE SCALE GENOMIC DNA]</scope>
    <source>
        <strain evidence="6">CGMCC 4.7393</strain>
    </source>
</reference>
<dbReference type="InterPro" id="IPR011330">
    <property type="entry name" value="Glyco_hydro/deAcase_b/a-brl"/>
</dbReference>
<proteinExistence type="predicted"/>
<keyword evidence="6" id="KW-1185">Reference proteome</keyword>
<keyword evidence="2 3" id="KW-0732">Signal</keyword>
<feature type="signal peptide" evidence="3">
    <location>
        <begin position="1"/>
        <end position="35"/>
    </location>
</feature>
<comment type="caution">
    <text evidence="5">The sequence shown here is derived from an EMBL/GenBank/DDBJ whole genome shotgun (WGS) entry which is preliminary data.</text>
</comment>
<evidence type="ECO:0000256" key="2">
    <source>
        <dbReference type="ARBA" id="ARBA00022729"/>
    </source>
</evidence>
<name>A0ABW2DHW5_9BACT</name>
<evidence type="ECO:0000313" key="6">
    <source>
        <dbReference type="Proteomes" id="UP001596405"/>
    </source>
</evidence>
<dbReference type="RefSeq" id="WP_066622389.1">
    <property type="nucleotide sequence ID" value="NZ_JBHSYQ010000003.1"/>
</dbReference>
<dbReference type="Gene3D" id="3.20.20.370">
    <property type="entry name" value="Glycoside hydrolase/deacetylase"/>
    <property type="match status" value="1"/>
</dbReference>
<dbReference type="PANTHER" id="PTHR34216:SF3">
    <property type="entry name" value="POLY-BETA-1,6-N-ACETYL-D-GLUCOSAMINE N-DEACETYLASE"/>
    <property type="match status" value="1"/>
</dbReference>